<name>A0A6S6SLR0_9BACT</name>
<protein>
    <recommendedName>
        <fullName evidence="2">Lipoprotein</fullName>
    </recommendedName>
</protein>
<dbReference type="AlphaFoldDB" id="A0A6S6SLR0"/>
<organism evidence="1">
    <name type="scientific">uncultured Sulfurovum sp</name>
    <dbReference type="NCBI Taxonomy" id="269237"/>
    <lineage>
        <taxon>Bacteria</taxon>
        <taxon>Pseudomonadati</taxon>
        <taxon>Campylobacterota</taxon>
        <taxon>Epsilonproteobacteria</taxon>
        <taxon>Campylobacterales</taxon>
        <taxon>Sulfurovaceae</taxon>
        <taxon>Sulfurovum</taxon>
        <taxon>environmental samples</taxon>
    </lineage>
</organism>
<evidence type="ECO:0000313" key="1">
    <source>
        <dbReference type="EMBL" id="CAA6808259.1"/>
    </source>
</evidence>
<reference evidence="1" key="1">
    <citation type="submission" date="2020-01" db="EMBL/GenBank/DDBJ databases">
        <authorList>
            <person name="Meier V. D."/>
            <person name="Meier V D."/>
        </authorList>
    </citation>
    <scope>NUCLEOTIDE SEQUENCE</scope>
    <source>
        <strain evidence="1">HLG_WM_MAG_04</strain>
    </source>
</reference>
<dbReference type="EMBL" id="CACVAX010000018">
    <property type="protein sequence ID" value="CAA6808259.1"/>
    <property type="molecule type" value="Genomic_DNA"/>
</dbReference>
<proteinExistence type="predicted"/>
<sequence>MIEAIKNFKFFLLFLPLLFIGCGNSEIQSSEKVASHTQQSDKNVINSDKEKEFLNELGFNFDNEKISFDINKTNNFFKKMQIEMHGKADEIQHKIEKADINFTRDIGLTLKNEKVSIDLNKTRKMFQEINILMKEVLLDNNSSKY</sequence>
<dbReference type="PROSITE" id="PS51257">
    <property type="entry name" value="PROKAR_LIPOPROTEIN"/>
    <property type="match status" value="1"/>
</dbReference>
<evidence type="ECO:0008006" key="2">
    <source>
        <dbReference type="Google" id="ProtNLM"/>
    </source>
</evidence>
<accession>A0A6S6SLR0</accession>
<gene>
    <name evidence="1" type="ORF">HELGO_WM3844</name>
</gene>